<evidence type="ECO:0000259" key="10">
    <source>
        <dbReference type="PROSITE" id="PS50893"/>
    </source>
</evidence>
<evidence type="ECO:0000259" key="11">
    <source>
        <dbReference type="PROSITE" id="PS50929"/>
    </source>
</evidence>
<evidence type="ECO:0000313" key="12">
    <source>
        <dbReference type="EMBL" id="UNP28061.1"/>
    </source>
</evidence>
<dbReference type="InterPro" id="IPR003593">
    <property type="entry name" value="AAA+_ATPase"/>
</dbReference>
<proteinExistence type="predicted"/>
<comment type="subcellular location">
    <subcellularLocation>
        <location evidence="1">Cell membrane</location>
        <topology evidence="1">Multi-pass membrane protein</topology>
    </subcellularLocation>
</comment>
<evidence type="ECO:0000256" key="9">
    <source>
        <dbReference type="SAM" id="Phobius"/>
    </source>
</evidence>
<dbReference type="InterPro" id="IPR036640">
    <property type="entry name" value="ABC1_TM_sf"/>
</dbReference>
<dbReference type="Gene3D" id="3.40.50.300">
    <property type="entry name" value="P-loop containing nucleotide triphosphate hydrolases"/>
    <property type="match status" value="1"/>
</dbReference>
<dbReference type="Gene3D" id="1.20.1560.10">
    <property type="entry name" value="ABC transporter type 1, transmembrane domain"/>
    <property type="match status" value="1"/>
</dbReference>
<dbReference type="Pfam" id="PF00005">
    <property type="entry name" value="ABC_tran"/>
    <property type="match status" value="1"/>
</dbReference>
<dbReference type="SMART" id="SM00382">
    <property type="entry name" value="AAA"/>
    <property type="match status" value="1"/>
</dbReference>
<dbReference type="InterPro" id="IPR003439">
    <property type="entry name" value="ABC_transporter-like_ATP-bd"/>
</dbReference>
<dbReference type="RefSeq" id="WP_057943709.1">
    <property type="nucleotide sequence ID" value="NZ_CP011131.1"/>
</dbReference>
<keyword evidence="7 9" id="KW-0472">Membrane</keyword>
<keyword evidence="13" id="KW-1185">Reference proteome</keyword>
<feature type="transmembrane region" description="Helical" evidence="9">
    <location>
        <begin position="30"/>
        <end position="51"/>
    </location>
</feature>
<dbReference type="GO" id="GO:0005524">
    <property type="term" value="F:ATP binding"/>
    <property type="evidence" value="ECO:0007669"/>
    <property type="project" value="UniProtKB-KW"/>
</dbReference>
<organism evidence="12 13">
    <name type="scientific">Lysobacter gummosus</name>
    <dbReference type="NCBI Taxonomy" id="262324"/>
    <lineage>
        <taxon>Bacteria</taxon>
        <taxon>Pseudomonadati</taxon>
        <taxon>Pseudomonadota</taxon>
        <taxon>Gammaproteobacteria</taxon>
        <taxon>Lysobacterales</taxon>
        <taxon>Lysobacteraceae</taxon>
        <taxon>Lysobacter</taxon>
    </lineage>
</organism>
<sequence>MSATANASNAGTIAIFRRLLPTVWFYRWRVLLGLSLLVGTKLATIGVPLLLKQLIDTLDHKPTPLTVPALLLMAYGALRLSTSVLQELRGIVFARVLARTSREITLRVFSHLHALSLRFHLDRRTGGITRDLERGMSSISELLDTMLYLVLPTVLEVVLISAILIGRYDTSFAVITLGTLVAYVAFTVHMTEWRLRYYRAMNEANTEANANSVDSLLNYETVKYFNNERYEAQRFDSSLRELEEAAVKSLKTLSLLGIGQAAIVAIGLTLLVWRATEGVIAGRMTLGDLVLVNAFLIQLAAPLSYLGMIYRETKQTLSNLERMFVLLDEPIEVRDPVPAPELVIRGGEVKFERVWFSYDGKRQVLRDVDFVIAPGKTLAVVGTTGAGKSTLARLLYRYYDVDAGRVSIDGQDLREVGQDSLRTQIGVVPQDTVLFNDSLYYNIAYGRPSASREEVVAVARAAHVHDFIESLPQGYDTNVGERGLKLSGGEKQRIAIARTLLKDPAILIFDEATSALDTQTESGIQLELRNAARGHTTLVIAHRLSTVIDADEILVLDHGRIVERGTHTALLAARGRYAMLWTMQQRQDDTPAPQSHPNRSEKGQP</sequence>
<dbReference type="CDD" id="cd18582">
    <property type="entry name" value="ABC_6TM_ATM1_ABCB7"/>
    <property type="match status" value="1"/>
</dbReference>
<evidence type="ECO:0000313" key="13">
    <source>
        <dbReference type="Proteomes" id="UP000829194"/>
    </source>
</evidence>
<evidence type="ECO:0000256" key="5">
    <source>
        <dbReference type="ARBA" id="ARBA00022840"/>
    </source>
</evidence>
<dbReference type="InterPro" id="IPR017871">
    <property type="entry name" value="ABC_transporter-like_CS"/>
</dbReference>
<keyword evidence="3 9" id="KW-0812">Transmembrane</keyword>
<dbReference type="PANTHER" id="PTHR24221">
    <property type="entry name" value="ATP-BINDING CASSETTE SUB-FAMILY B"/>
    <property type="match status" value="1"/>
</dbReference>
<dbReference type="InterPro" id="IPR011527">
    <property type="entry name" value="ABC1_TM_dom"/>
</dbReference>
<evidence type="ECO:0000256" key="3">
    <source>
        <dbReference type="ARBA" id="ARBA00022692"/>
    </source>
</evidence>
<evidence type="ECO:0000256" key="1">
    <source>
        <dbReference type="ARBA" id="ARBA00004651"/>
    </source>
</evidence>
<feature type="transmembrane region" description="Helical" evidence="9">
    <location>
        <begin position="289"/>
        <end position="310"/>
    </location>
</feature>
<keyword evidence="4" id="KW-0547">Nucleotide-binding</keyword>
<dbReference type="Pfam" id="PF00664">
    <property type="entry name" value="ABC_membrane"/>
    <property type="match status" value="1"/>
</dbReference>
<dbReference type="InterPro" id="IPR027417">
    <property type="entry name" value="P-loop_NTPase"/>
</dbReference>
<keyword evidence="2" id="KW-0813">Transport</keyword>
<keyword evidence="5 12" id="KW-0067">ATP-binding</keyword>
<dbReference type="SUPFAM" id="SSF52540">
    <property type="entry name" value="P-loop containing nucleoside triphosphate hydrolases"/>
    <property type="match status" value="1"/>
</dbReference>
<dbReference type="Proteomes" id="UP000829194">
    <property type="component" value="Chromosome"/>
</dbReference>
<keyword evidence="6 9" id="KW-1133">Transmembrane helix</keyword>
<feature type="transmembrane region" description="Helical" evidence="9">
    <location>
        <begin position="253"/>
        <end position="273"/>
    </location>
</feature>
<dbReference type="PROSITE" id="PS00211">
    <property type="entry name" value="ABC_TRANSPORTER_1"/>
    <property type="match status" value="1"/>
</dbReference>
<dbReference type="EMBL" id="CP093547">
    <property type="protein sequence ID" value="UNP28061.1"/>
    <property type="molecule type" value="Genomic_DNA"/>
</dbReference>
<dbReference type="PANTHER" id="PTHR24221:SF402">
    <property type="entry name" value="IRON-SULFUR CLUSTERS TRANSPORTER ABCB7, MITOCHONDRIAL"/>
    <property type="match status" value="1"/>
</dbReference>
<evidence type="ECO:0000256" key="6">
    <source>
        <dbReference type="ARBA" id="ARBA00022989"/>
    </source>
</evidence>
<feature type="domain" description="ABC transporter" evidence="10">
    <location>
        <begin position="349"/>
        <end position="583"/>
    </location>
</feature>
<dbReference type="InterPro" id="IPR039421">
    <property type="entry name" value="Type_1_exporter"/>
</dbReference>
<feature type="transmembrane region" description="Helical" evidence="9">
    <location>
        <begin position="63"/>
        <end position="84"/>
    </location>
</feature>
<dbReference type="PROSITE" id="PS50929">
    <property type="entry name" value="ABC_TM1F"/>
    <property type="match status" value="1"/>
</dbReference>
<reference evidence="12 13" key="1">
    <citation type="submission" date="2022-03" db="EMBL/GenBank/DDBJ databases">
        <title>Complete genome sequence of Lysobacter capsici VKM B-2533 and Lysobacter gummosus 10.1.1, promising sources of lytic agents.</title>
        <authorList>
            <person name="Tarlachkov S.V."/>
            <person name="Kudryakova I.V."/>
            <person name="Afoshin A.S."/>
            <person name="Leontyevskaya E.A."/>
            <person name="Leontyevskaya N.V."/>
        </authorList>
    </citation>
    <scope>NUCLEOTIDE SEQUENCE [LARGE SCALE GENOMIC DNA]</scope>
    <source>
        <strain evidence="12 13">10.1.1</strain>
    </source>
</reference>
<feature type="transmembrane region" description="Helical" evidence="9">
    <location>
        <begin position="171"/>
        <end position="191"/>
    </location>
</feature>
<evidence type="ECO:0000256" key="2">
    <source>
        <dbReference type="ARBA" id="ARBA00022448"/>
    </source>
</evidence>
<evidence type="ECO:0000256" key="7">
    <source>
        <dbReference type="ARBA" id="ARBA00023136"/>
    </source>
</evidence>
<evidence type="ECO:0000256" key="4">
    <source>
        <dbReference type="ARBA" id="ARBA00022741"/>
    </source>
</evidence>
<feature type="domain" description="ABC transmembrane type-1" evidence="11">
    <location>
        <begin position="31"/>
        <end position="315"/>
    </location>
</feature>
<protein>
    <submittedName>
        <fullName evidence="12">ABC transporter ATP-binding protein/permease</fullName>
    </submittedName>
</protein>
<gene>
    <name evidence="12" type="ORF">MOV92_16345</name>
</gene>
<dbReference type="PROSITE" id="PS50893">
    <property type="entry name" value="ABC_TRANSPORTER_2"/>
    <property type="match status" value="1"/>
</dbReference>
<name>A0ABY3X9D6_9GAMM</name>
<dbReference type="SUPFAM" id="SSF90123">
    <property type="entry name" value="ABC transporter transmembrane region"/>
    <property type="match status" value="1"/>
</dbReference>
<accession>A0ABY3X9D6</accession>
<evidence type="ECO:0000256" key="8">
    <source>
        <dbReference type="SAM" id="MobiDB-lite"/>
    </source>
</evidence>
<feature type="region of interest" description="Disordered" evidence="8">
    <location>
        <begin position="586"/>
        <end position="605"/>
    </location>
</feature>
<feature type="transmembrane region" description="Helical" evidence="9">
    <location>
        <begin position="142"/>
        <end position="165"/>
    </location>
</feature>